<protein>
    <submittedName>
        <fullName evidence="1">Uncharacterized protein</fullName>
    </submittedName>
</protein>
<comment type="caution">
    <text evidence="1">The sequence shown here is derived from an EMBL/GenBank/DDBJ whole genome shotgun (WGS) entry which is preliminary data.</text>
</comment>
<proteinExistence type="predicted"/>
<dbReference type="RefSeq" id="WP_188147443.1">
    <property type="nucleotide sequence ID" value="NZ_JACSVK010000097.1"/>
</dbReference>
<reference evidence="1" key="1">
    <citation type="submission" date="2020-08" db="EMBL/GenBank/DDBJ databases">
        <title>Diversity of carbapenem-resistant Acinetobacter baumannii and bacteriophage-mediated spread of the Oxa23 carbapenemase.</title>
        <authorList>
            <person name="Abouelfetouh A."/>
            <person name="Mattock J."/>
            <person name="Turner D."/>
            <person name="Li E."/>
            <person name="Evans B.A."/>
        </authorList>
    </citation>
    <scope>NUCLEOTIDE SEQUENCE</scope>
    <source>
        <strain evidence="1">A86</strain>
    </source>
</reference>
<evidence type="ECO:0000313" key="2">
    <source>
        <dbReference type="Proteomes" id="UP000634608"/>
    </source>
</evidence>
<accession>A0A8I0K8Q4</accession>
<sequence length="96" mass="10974">MIPKNIINNRLGFYGLGDESKQPHIVFELETPEVLRKQLELRLVKLVQEYQRKGLDIDWISIDLLNGVDARVNLNETPNIQEQVADATGTENTTKD</sequence>
<dbReference type="Proteomes" id="UP000634608">
    <property type="component" value="Unassembled WGS sequence"/>
</dbReference>
<dbReference type="EMBL" id="JACSVK010000097">
    <property type="protein sequence ID" value="MBD0221868.1"/>
    <property type="molecule type" value="Genomic_DNA"/>
</dbReference>
<name>A0A8I0K8Q4_ACIBA</name>
<gene>
    <name evidence="1" type="ORF">IAG11_18530</name>
</gene>
<evidence type="ECO:0000313" key="1">
    <source>
        <dbReference type="EMBL" id="MBD0221868.1"/>
    </source>
</evidence>
<dbReference type="AlphaFoldDB" id="A0A8I0K8Q4"/>
<organism evidence="1 2">
    <name type="scientific">Acinetobacter baumannii</name>
    <dbReference type="NCBI Taxonomy" id="470"/>
    <lineage>
        <taxon>Bacteria</taxon>
        <taxon>Pseudomonadati</taxon>
        <taxon>Pseudomonadota</taxon>
        <taxon>Gammaproteobacteria</taxon>
        <taxon>Moraxellales</taxon>
        <taxon>Moraxellaceae</taxon>
        <taxon>Acinetobacter</taxon>
        <taxon>Acinetobacter calcoaceticus/baumannii complex</taxon>
    </lineage>
</organism>